<dbReference type="EMBL" id="PDKZ01000002">
    <property type="protein sequence ID" value="PHH43032.1"/>
    <property type="molecule type" value="Genomic_DNA"/>
</dbReference>
<reference evidence="2" key="1">
    <citation type="submission" date="2017-10" db="EMBL/GenBank/DDBJ databases">
        <title>FDA dAtabase for Regulatory Grade micrObial Sequences (FDA-ARGOS): Supporting development and validation of Infectious Disease Dx tests.</title>
        <authorList>
            <person name="Goldberg B."/>
            <person name="Campos J."/>
            <person name="Tallon L."/>
            <person name="Sadzewicz L."/>
            <person name="Ott S."/>
            <person name="Zhao X."/>
            <person name="Nagaraj S."/>
            <person name="Vavikolanu K."/>
            <person name="Aluvathingal J."/>
            <person name="Nadendla S."/>
            <person name="Geyer C."/>
            <person name="Sichtig H."/>
        </authorList>
    </citation>
    <scope>NUCLEOTIDE SEQUENCE [LARGE SCALE GENOMIC DNA]</scope>
    <source>
        <strain evidence="2">FDAARGOS_376</strain>
    </source>
</reference>
<protein>
    <submittedName>
        <fullName evidence="1">Phosphopantetheine-containing protein</fullName>
    </submittedName>
</protein>
<evidence type="ECO:0000313" key="1">
    <source>
        <dbReference type="EMBL" id="PHH43032.1"/>
    </source>
</evidence>
<name>A0A2C5WEI3_PSEPU</name>
<dbReference type="Proteomes" id="UP000222460">
    <property type="component" value="Unassembled WGS sequence"/>
</dbReference>
<sequence>MRRAAVRAAVHRYIRRLLESREFNDDTSLVQLGLEKADIEDLIFHLEDEFGLTAFTAEEDHILKTAKTANDLSRFLLEIGRHGEGL</sequence>
<evidence type="ECO:0000313" key="2">
    <source>
        <dbReference type="Proteomes" id="UP000222460"/>
    </source>
</evidence>
<comment type="caution">
    <text evidence="1">The sequence shown here is derived from an EMBL/GenBank/DDBJ whole genome shotgun (WGS) entry which is preliminary data.</text>
</comment>
<dbReference type="RefSeq" id="WP_098967751.1">
    <property type="nucleotide sequence ID" value="NZ_PDKZ01000002.1"/>
</dbReference>
<proteinExistence type="predicted"/>
<organism evidence="1 2">
    <name type="scientific">Pseudomonas putida</name>
    <name type="common">Arthrobacter siderocapsulatus</name>
    <dbReference type="NCBI Taxonomy" id="303"/>
    <lineage>
        <taxon>Bacteria</taxon>
        <taxon>Pseudomonadati</taxon>
        <taxon>Pseudomonadota</taxon>
        <taxon>Gammaproteobacteria</taxon>
        <taxon>Pseudomonadales</taxon>
        <taxon>Pseudomonadaceae</taxon>
        <taxon>Pseudomonas</taxon>
    </lineage>
</organism>
<dbReference type="InterPro" id="IPR036736">
    <property type="entry name" value="ACP-like_sf"/>
</dbReference>
<gene>
    <name evidence="1" type="ORF">CRX57_23395</name>
</gene>
<dbReference type="Gene3D" id="1.10.1200.10">
    <property type="entry name" value="ACP-like"/>
    <property type="match status" value="1"/>
</dbReference>
<dbReference type="SUPFAM" id="SSF47336">
    <property type="entry name" value="ACP-like"/>
    <property type="match status" value="1"/>
</dbReference>
<accession>A0A2C5WEI3</accession>
<dbReference type="AlphaFoldDB" id="A0A2C5WEI3"/>